<evidence type="ECO:0000313" key="3">
    <source>
        <dbReference type="Proteomes" id="UP000460561"/>
    </source>
</evidence>
<dbReference type="CDD" id="cd14503">
    <property type="entry name" value="PTP-bact"/>
    <property type="match status" value="1"/>
</dbReference>
<dbReference type="AlphaFoldDB" id="A0A845AIX5"/>
<dbReference type="NCBIfam" id="TIGR01244">
    <property type="entry name" value="TIGR01244 family sulfur transferase"/>
    <property type="match status" value="1"/>
</dbReference>
<reference evidence="2 3" key="1">
    <citation type="submission" date="2019-12" db="EMBL/GenBank/DDBJ databases">
        <title>Genomic-based taxomic classification of the family Erythrobacteraceae.</title>
        <authorList>
            <person name="Xu L."/>
        </authorList>
    </citation>
    <scope>NUCLEOTIDE SEQUENCE [LARGE SCALE GENOMIC DNA]</scope>
    <source>
        <strain evidence="2 3">DSM 18604</strain>
    </source>
</reference>
<keyword evidence="3" id="KW-1185">Reference proteome</keyword>
<accession>A0A845AIX5</accession>
<gene>
    <name evidence="2" type="ORF">GRI39_13525</name>
</gene>
<name>A0A845AIX5_9SPHN</name>
<sequence>MPFKPLTASLSVAPQLTPEDVVQAAKDGFRAIIDNRPDGEEAGQISAALMEAMAQAHGMAFAHIPVVPGKISEQEVADMAAALARLDGPVLAYCRTGTRSTTLWALSQIGLVPADTLIATAKSAGYDLMALRSRLEPDQIHSRR</sequence>
<dbReference type="InterPro" id="IPR029021">
    <property type="entry name" value="Prot-tyrosine_phosphatase-like"/>
</dbReference>
<organism evidence="2 3">
    <name type="scientific">Altericroceibacterium indicum</name>
    <dbReference type="NCBI Taxonomy" id="374177"/>
    <lineage>
        <taxon>Bacteria</taxon>
        <taxon>Pseudomonadati</taxon>
        <taxon>Pseudomonadota</taxon>
        <taxon>Alphaproteobacteria</taxon>
        <taxon>Sphingomonadales</taxon>
        <taxon>Erythrobacteraceae</taxon>
        <taxon>Altericroceibacterium</taxon>
    </lineage>
</organism>
<dbReference type="EMBL" id="WTYQ01000006">
    <property type="protein sequence ID" value="MXP27048.1"/>
    <property type="molecule type" value="Genomic_DNA"/>
</dbReference>
<dbReference type="Gene3D" id="3.90.190.10">
    <property type="entry name" value="Protein tyrosine phosphatase superfamily"/>
    <property type="match status" value="1"/>
</dbReference>
<dbReference type="InterPro" id="IPR036873">
    <property type="entry name" value="Rhodanese-like_dom_sf"/>
</dbReference>
<dbReference type="GO" id="GO:0016787">
    <property type="term" value="F:hydrolase activity"/>
    <property type="evidence" value="ECO:0007669"/>
    <property type="project" value="InterPro"/>
</dbReference>
<dbReference type="RefSeq" id="WP_160740266.1">
    <property type="nucleotide sequence ID" value="NZ_WTYQ01000006.1"/>
</dbReference>
<protein>
    <submittedName>
        <fullName evidence="2">TIGR01244 family phosphatase</fullName>
    </submittedName>
</protein>
<proteinExistence type="predicted"/>
<dbReference type="InterPro" id="IPR005939">
    <property type="entry name" value="BLH_phosphatase-like"/>
</dbReference>
<evidence type="ECO:0000313" key="2">
    <source>
        <dbReference type="EMBL" id="MXP27048.1"/>
    </source>
</evidence>
<dbReference type="Proteomes" id="UP000460561">
    <property type="component" value="Unassembled WGS sequence"/>
</dbReference>
<comment type="caution">
    <text evidence="2">The sequence shown here is derived from an EMBL/GenBank/DDBJ whole genome shotgun (WGS) entry which is preliminary data.</text>
</comment>
<dbReference type="OrthoDB" id="9805710at2"/>
<dbReference type="Pfam" id="PF04273">
    <property type="entry name" value="BLH_phosphatase"/>
    <property type="match status" value="1"/>
</dbReference>
<evidence type="ECO:0000259" key="1">
    <source>
        <dbReference type="Pfam" id="PF04273"/>
    </source>
</evidence>
<dbReference type="SUPFAM" id="SSF52821">
    <property type="entry name" value="Rhodanese/Cell cycle control phosphatase"/>
    <property type="match status" value="1"/>
</dbReference>
<feature type="domain" description="Beta-lactamase hydrolase-like protein phosphatase-like" evidence="1">
    <location>
        <begin position="3"/>
        <end position="110"/>
    </location>
</feature>